<dbReference type="InterPro" id="IPR040079">
    <property type="entry name" value="Glutathione_S-Trfase"/>
</dbReference>
<dbReference type="PANTHER" id="PTHR43968:SF6">
    <property type="entry name" value="GLUTATHIONE S-TRANSFERASE OMEGA"/>
    <property type="match status" value="1"/>
</dbReference>
<protein>
    <recommendedName>
        <fullName evidence="1">GST N-terminal domain-containing protein</fullName>
    </recommendedName>
</protein>
<dbReference type="SFLD" id="SFLDG00358">
    <property type="entry name" value="Main_(cytGST)"/>
    <property type="match status" value="1"/>
</dbReference>
<feature type="domain" description="GST N-terminal" evidence="1">
    <location>
        <begin position="1"/>
        <end position="79"/>
    </location>
</feature>
<dbReference type="PROSITE" id="PS50404">
    <property type="entry name" value="GST_NTER"/>
    <property type="match status" value="1"/>
</dbReference>
<feature type="non-terminal residue" evidence="2">
    <location>
        <position position="141"/>
    </location>
</feature>
<evidence type="ECO:0000259" key="1">
    <source>
        <dbReference type="PROSITE" id="PS50404"/>
    </source>
</evidence>
<dbReference type="SFLD" id="SFLDS00019">
    <property type="entry name" value="Glutathione_Transferase_(cytos"/>
    <property type="match status" value="1"/>
</dbReference>
<dbReference type="CDD" id="cd00570">
    <property type="entry name" value="GST_N_family"/>
    <property type="match status" value="1"/>
</dbReference>
<dbReference type="AlphaFoldDB" id="A0A382RNG5"/>
<dbReference type="GO" id="GO:0005737">
    <property type="term" value="C:cytoplasm"/>
    <property type="evidence" value="ECO:0007669"/>
    <property type="project" value="TreeGrafter"/>
</dbReference>
<evidence type="ECO:0000313" key="2">
    <source>
        <dbReference type="EMBL" id="SVC98695.1"/>
    </source>
</evidence>
<dbReference type="EMBL" id="UINC01122714">
    <property type="protein sequence ID" value="SVC98695.1"/>
    <property type="molecule type" value="Genomic_DNA"/>
</dbReference>
<accession>A0A382RNG5</accession>
<dbReference type="InterPro" id="IPR050983">
    <property type="entry name" value="GST_Omega/HSP26"/>
</dbReference>
<dbReference type="Gene3D" id="3.40.30.10">
    <property type="entry name" value="Glutaredoxin"/>
    <property type="match status" value="1"/>
</dbReference>
<dbReference type="Gene3D" id="1.20.1050.10">
    <property type="match status" value="1"/>
</dbReference>
<dbReference type="SUPFAM" id="SSF52833">
    <property type="entry name" value="Thioredoxin-like"/>
    <property type="match status" value="1"/>
</dbReference>
<sequence length="141" mass="16343">MPLKLVSFKACPFVQRVAITLQYKGIDYDIEYIDLGSPPEWFLAISPLKKVPLLIVDGTVIFESAVINEYIDEAYPPTLHPEDLLMKAINRSWIEFCNNISLYTFQLTIKEKKNDFEDTLEALLNDFDLVEDYLKAKPFFN</sequence>
<dbReference type="InterPro" id="IPR004045">
    <property type="entry name" value="Glutathione_S-Trfase_N"/>
</dbReference>
<name>A0A382RNG5_9ZZZZ</name>
<dbReference type="InterPro" id="IPR036249">
    <property type="entry name" value="Thioredoxin-like_sf"/>
</dbReference>
<proteinExistence type="predicted"/>
<reference evidence="2" key="1">
    <citation type="submission" date="2018-05" db="EMBL/GenBank/DDBJ databases">
        <authorList>
            <person name="Lanie J.A."/>
            <person name="Ng W.-L."/>
            <person name="Kazmierczak K.M."/>
            <person name="Andrzejewski T.M."/>
            <person name="Davidsen T.M."/>
            <person name="Wayne K.J."/>
            <person name="Tettelin H."/>
            <person name="Glass J.I."/>
            <person name="Rusch D."/>
            <person name="Podicherti R."/>
            <person name="Tsui H.-C.T."/>
            <person name="Winkler M.E."/>
        </authorList>
    </citation>
    <scope>NUCLEOTIDE SEQUENCE</scope>
</reference>
<dbReference type="PANTHER" id="PTHR43968">
    <property type="match status" value="1"/>
</dbReference>
<gene>
    <name evidence="2" type="ORF">METZ01_LOCUS351549</name>
</gene>
<dbReference type="Pfam" id="PF13417">
    <property type="entry name" value="GST_N_3"/>
    <property type="match status" value="1"/>
</dbReference>
<organism evidence="2">
    <name type="scientific">marine metagenome</name>
    <dbReference type="NCBI Taxonomy" id="408172"/>
    <lineage>
        <taxon>unclassified sequences</taxon>
        <taxon>metagenomes</taxon>
        <taxon>ecological metagenomes</taxon>
    </lineage>
</organism>